<dbReference type="HOGENOM" id="CLU_132925_0_0_1"/>
<evidence type="ECO:0000256" key="1">
    <source>
        <dbReference type="SAM" id="MobiDB-lite"/>
    </source>
</evidence>
<evidence type="ECO:0000313" key="2">
    <source>
        <dbReference type="EnsemblPlants" id="PGSC0003DMT400095076"/>
    </source>
</evidence>
<dbReference type="EnsemblPlants" id="PGSC0003DMT400095076">
    <property type="protein sequence ID" value="PGSC0003DMT400095076"/>
    <property type="gene ID" value="PGSC0003DMG400044647"/>
</dbReference>
<dbReference type="Proteomes" id="UP000011115">
    <property type="component" value="Unassembled WGS sequence"/>
</dbReference>
<accession>M1DVJ0</accession>
<evidence type="ECO:0000313" key="3">
    <source>
        <dbReference type="Proteomes" id="UP000011115"/>
    </source>
</evidence>
<reference evidence="2" key="2">
    <citation type="submission" date="2015-06" db="UniProtKB">
        <authorList>
            <consortium name="EnsemblPlants"/>
        </authorList>
    </citation>
    <scope>IDENTIFICATION</scope>
    <source>
        <strain evidence="2">DM1-3 516 R44</strain>
    </source>
</reference>
<organism evidence="2 3">
    <name type="scientific">Solanum tuberosum</name>
    <name type="common">Potato</name>
    <dbReference type="NCBI Taxonomy" id="4113"/>
    <lineage>
        <taxon>Eukaryota</taxon>
        <taxon>Viridiplantae</taxon>
        <taxon>Streptophyta</taxon>
        <taxon>Embryophyta</taxon>
        <taxon>Tracheophyta</taxon>
        <taxon>Spermatophyta</taxon>
        <taxon>Magnoliopsida</taxon>
        <taxon>eudicotyledons</taxon>
        <taxon>Gunneridae</taxon>
        <taxon>Pentapetalae</taxon>
        <taxon>asterids</taxon>
        <taxon>lamiids</taxon>
        <taxon>Solanales</taxon>
        <taxon>Solanaceae</taxon>
        <taxon>Solanoideae</taxon>
        <taxon>Solaneae</taxon>
        <taxon>Solanum</taxon>
    </lineage>
</organism>
<keyword evidence="3" id="KW-1185">Reference proteome</keyword>
<dbReference type="InParanoid" id="M1DVJ0"/>
<sequence>MKKDPKTKSLYRQELLDLIAQTIHEYGAAPPKEIIADSSVRHMARRISIFDGNKEEIINTYLDEVRRNILLNITHYEKFDTSMRSETSDDTRDDTKEAQPFEPKEPALGDTLKETEDFLFGLTKKGTM</sequence>
<reference evidence="3" key="1">
    <citation type="journal article" date="2011" name="Nature">
        <title>Genome sequence and analysis of the tuber crop potato.</title>
        <authorList>
            <consortium name="The Potato Genome Sequencing Consortium"/>
        </authorList>
    </citation>
    <scope>NUCLEOTIDE SEQUENCE [LARGE SCALE GENOMIC DNA]</scope>
    <source>
        <strain evidence="3">cv. DM1-3 516 R44</strain>
    </source>
</reference>
<name>M1DVJ0_SOLTU</name>
<dbReference type="PaxDb" id="4113-PGSC0003DMT400095076"/>
<dbReference type="Gramene" id="PGSC0003DMT400095076">
    <property type="protein sequence ID" value="PGSC0003DMT400095076"/>
    <property type="gene ID" value="PGSC0003DMG400044647"/>
</dbReference>
<proteinExistence type="predicted"/>
<feature type="region of interest" description="Disordered" evidence="1">
    <location>
        <begin position="81"/>
        <end position="108"/>
    </location>
</feature>
<protein>
    <submittedName>
        <fullName evidence="2">Uncharacterized protein</fullName>
    </submittedName>
</protein>
<dbReference type="AlphaFoldDB" id="M1DVJ0"/>